<comment type="subunit">
    <text evidence="3">Supercomplex made of cofactors A to E. Cofactors A and D function by capturing and stabilizing tubulin in a quasi-native conformation. Cofactor E binds to the cofactor D-tubulin complex; interaction with cofactor C then causes the release of tubulin polypeptides that are committed to the native state.</text>
</comment>
<evidence type="ECO:0000256" key="2">
    <source>
        <dbReference type="ARBA" id="ARBA00023186"/>
    </source>
</evidence>
<keyword evidence="3" id="KW-0963">Cytoplasm</keyword>
<dbReference type="EMBL" id="KQ947412">
    <property type="protein sequence ID" value="KUJ18657.1"/>
    <property type="molecule type" value="Genomic_DNA"/>
</dbReference>
<proteinExistence type="inferred from homology"/>
<sequence>MAPPSALTIATSSVQRLMKEEASYHKELKSQESRLEKLLASKSEDENAEYSLKQERTAIEETKAVFPPLTERLEDAVHKLEDKLDAERDNGASAEEVSKAEGVITDAKKVIADARAAAESK</sequence>
<gene>
    <name evidence="5" type="ORF">LY89DRAFT_501267</name>
</gene>
<accession>A0A194XFV8</accession>
<dbReference type="Gene3D" id="1.20.58.90">
    <property type="match status" value="1"/>
</dbReference>
<evidence type="ECO:0000256" key="3">
    <source>
        <dbReference type="RuleBase" id="RU364030"/>
    </source>
</evidence>
<evidence type="ECO:0000313" key="5">
    <source>
        <dbReference type="EMBL" id="KUJ18657.1"/>
    </source>
</evidence>
<feature type="coiled-coil region" evidence="4">
    <location>
        <begin position="14"/>
        <end position="97"/>
    </location>
</feature>
<dbReference type="GO" id="GO:0005829">
    <property type="term" value="C:cytosol"/>
    <property type="evidence" value="ECO:0007669"/>
    <property type="project" value="TreeGrafter"/>
</dbReference>
<dbReference type="GO" id="GO:0005874">
    <property type="term" value="C:microtubule"/>
    <property type="evidence" value="ECO:0007669"/>
    <property type="project" value="UniProtKB-KW"/>
</dbReference>
<reference evidence="5 6" key="1">
    <citation type="submission" date="2015-10" db="EMBL/GenBank/DDBJ databases">
        <title>Full genome of DAOMC 229536 Phialocephala scopiformis, a fungal endophyte of spruce producing the potent anti-insectan compound rugulosin.</title>
        <authorList>
            <consortium name="DOE Joint Genome Institute"/>
            <person name="Walker A.K."/>
            <person name="Frasz S.L."/>
            <person name="Seifert K.A."/>
            <person name="Miller J.D."/>
            <person name="Mondo S.J."/>
            <person name="Labutti K."/>
            <person name="Lipzen A."/>
            <person name="Dockter R."/>
            <person name="Kennedy M."/>
            <person name="Grigoriev I.V."/>
            <person name="Spatafora J.W."/>
        </authorList>
    </citation>
    <scope>NUCLEOTIDE SEQUENCE [LARGE SCALE GENOMIC DNA]</scope>
    <source>
        <strain evidence="5 6">CBS 120377</strain>
    </source>
</reference>
<dbReference type="GO" id="GO:0007023">
    <property type="term" value="P:post-chaperonin tubulin folding pathway"/>
    <property type="evidence" value="ECO:0007669"/>
    <property type="project" value="UniProtKB-UniRule"/>
</dbReference>
<dbReference type="InterPro" id="IPR004226">
    <property type="entry name" value="TBCA"/>
</dbReference>
<evidence type="ECO:0000256" key="1">
    <source>
        <dbReference type="ARBA" id="ARBA00006806"/>
    </source>
</evidence>
<evidence type="ECO:0000256" key="4">
    <source>
        <dbReference type="SAM" id="Coils"/>
    </source>
</evidence>
<dbReference type="AlphaFoldDB" id="A0A194XFV8"/>
<keyword evidence="4" id="KW-0175">Coiled coil</keyword>
<dbReference type="PANTHER" id="PTHR21500">
    <property type="entry name" value="TUBULIN-SPECIFIC CHAPERONE A"/>
    <property type="match status" value="1"/>
</dbReference>
<protein>
    <recommendedName>
        <fullName evidence="3">Tubulin-specific chaperone A</fullName>
    </recommendedName>
</protein>
<dbReference type="PANTHER" id="PTHR21500:SF0">
    <property type="entry name" value="TUBULIN-SPECIFIC CHAPERONE A"/>
    <property type="match status" value="1"/>
</dbReference>
<dbReference type="GeneID" id="28817691"/>
<dbReference type="OrthoDB" id="296187at2759"/>
<evidence type="ECO:0000313" key="6">
    <source>
        <dbReference type="Proteomes" id="UP000070700"/>
    </source>
</evidence>
<keyword evidence="3" id="KW-0206">Cytoskeleton</keyword>
<organism evidence="5 6">
    <name type="scientific">Mollisia scopiformis</name>
    <name type="common">Conifer needle endophyte fungus</name>
    <name type="synonym">Phialocephala scopiformis</name>
    <dbReference type="NCBI Taxonomy" id="149040"/>
    <lineage>
        <taxon>Eukaryota</taxon>
        <taxon>Fungi</taxon>
        <taxon>Dikarya</taxon>
        <taxon>Ascomycota</taxon>
        <taxon>Pezizomycotina</taxon>
        <taxon>Leotiomycetes</taxon>
        <taxon>Helotiales</taxon>
        <taxon>Mollisiaceae</taxon>
        <taxon>Mollisia</taxon>
    </lineage>
</organism>
<dbReference type="InParanoid" id="A0A194XFV8"/>
<comment type="similarity">
    <text evidence="1 3">Belongs to the TBCA family.</text>
</comment>
<dbReference type="GO" id="GO:0048487">
    <property type="term" value="F:beta-tubulin binding"/>
    <property type="evidence" value="ECO:0007669"/>
    <property type="project" value="InterPro"/>
</dbReference>
<keyword evidence="6" id="KW-1185">Reference proteome</keyword>
<dbReference type="STRING" id="149040.A0A194XFV8"/>
<comment type="subcellular location">
    <subcellularLocation>
        <location evidence="3">Cytoplasm</location>
        <location evidence="3">Cytoskeleton</location>
    </subcellularLocation>
</comment>
<dbReference type="KEGG" id="psco:LY89DRAFT_501267"/>
<dbReference type="SUPFAM" id="SSF46988">
    <property type="entry name" value="Tubulin chaperone cofactor A"/>
    <property type="match status" value="1"/>
</dbReference>
<name>A0A194XFV8_MOLSC</name>
<keyword evidence="2 3" id="KW-0143">Chaperone</keyword>
<dbReference type="FunCoup" id="A0A194XFV8">
    <property type="interactions" value="689"/>
</dbReference>
<keyword evidence="3" id="KW-0493">Microtubule</keyword>
<dbReference type="RefSeq" id="XP_018073012.1">
    <property type="nucleotide sequence ID" value="XM_018207965.1"/>
</dbReference>
<dbReference type="Pfam" id="PF02970">
    <property type="entry name" value="TBCA"/>
    <property type="match status" value="1"/>
</dbReference>
<dbReference type="Proteomes" id="UP000070700">
    <property type="component" value="Unassembled WGS sequence"/>
</dbReference>
<dbReference type="GO" id="GO:0007021">
    <property type="term" value="P:tubulin complex assembly"/>
    <property type="evidence" value="ECO:0007669"/>
    <property type="project" value="UniProtKB-UniRule"/>
</dbReference>
<dbReference type="InterPro" id="IPR036126">
    <property type="entry name" value="TBCA_sf"/>
</dbReference>